<accession>A0ACB9RQ97</accession>
<evidence type="ECO:0000313" key="2">
    <source>
        <dbReference type="Proteomes" id="UP001057402"/>
    </source>
</evidence>
<keyword evidence="2" id="KW-1185">Reference proteome</keyword>
<reference evidence="2" key="1">
    <citation type="journal article" date="2023" name="Front. Plant Sci.">
        <title>Chromosomal-level genome assembly of Melastoma candidum provides insights into trichome evolution.</title>
        <authorList>
            <person name="Zhong Y."/>
            <person name="Wu W."/>
            <person name="Sun C."/>
            <person name="Zou P."/>
            <person name="Liu Y."/>
            <person name="Dai S."/>
            <person name="Zhou R."/>
        </authorList>
    </citation>
    <scope>NUCLEOTIDE SEQUENCE [LARGE SCALE GENOMIC DNA]</scope>
</reference>
<sequence>MQELYKYQIKQGYASGLHNLAWAQAVKNKPLNEVLDMEVDKDGKEKDGSSMKGDTKVVIDEYNDEVLEKEEGEIEEGELGVEIDSGNKGNEEESSKDMKLEDADDVCEDEIDMDEDEIGRRLLSFQEALDSVMSANAEISFEEVCCQLHNCLENLREVVLVKDLPAKDALVELFFSAVQSVYADFCSLNEGQKDLNKEIFLRFLSQVKSNRPSFLSAELRIEVEDMVRVITPVSTLSTSKSHDGDEEVQSSKLTAEKSLDPSVGNVTTAKLVPSDLLALQSTAVNPRTVAVEGPRNGLVRGRGMLLPLLDLHKDHDEDSLPSPTQQAPSSIPFARATVVDSMFKQGINVSKSWAEPDEERVQPYENDALKAVSSYQRKFGQSSFFSFDDLPSPTPSEEHDNQDGGTGSEVSSSTVPMSKSLSVPVLSRPSPALAPHNNKPGAQGPSAAQVVSTIASGPSHPVKSSIKSRDPRLRFASPDSGPADVNQRHMSVTSSAPKADPVGVTMASTKECSSDGLIVNGPPLKRPKNGLENAGMINGVKSGGWIDGIDSSSSGFQLNNTHQFAERSCDLRKGNNGVMPSNYMAKASSNLVNGNGVTGSMIIQPEISGVLSGSMVSSLPALLKGIAVDPTLLMNIIKMGQQGSAGDAAIDPSKIMGNLNPAIGATAKSSALPLVGAGMLHKPPGTPNTLTQADQDELVKARMKPRDPRRFLQGNPIARSDSSTSELLKHGPPVPRTVPSDDKSTSPAWTSQSVAVPNVPLNPVQVLSGADGKAVRSTGDVPTGAAPVREFRAVEVTTSPDPWGNLQHIIDGYDNKQRAAIHKERARRIEEQNKMFAARKLCLVLDLDHTLLNSAKFVEVSMVHEEMLRKKEEIDREKPLRHLFRINHMEMWTKLRPGIWTFLEKASKLYELHLYTMGNKLYATEMAKVLDPKGVLFAGRVISRGDDNGALDGDERYPKSKDLEGVLGMESAVVIIDDSVRVWPHNKLNLIVVERYTYFPCSRRQFGLLGPSLLEIDHDERPEDGTLASSLSVIERIHENFFAHKSLDEADVRNILAEEQRKILGGCRIVFSRIFPVGEANPHLHPLWQTAEQFGAICTNQIDEQVTHVVANAPGTDKVNWAVANRKFVVHPAWVEASALLYRRANEQDFAIKI</sequence>
<dbReference type="Proteomes" id="UP001057402">
    <property type="component" value="Chromosome 3"/>
</dbReference>
<proteinExistence type="predicted"/>
<comment type="caution">
    <text evidence="1">The sequence shown here is derived from an EMBL/GenBank/DDBJ whole genome shotgun (WGS) entry which is preliminary data.</text>
</comment>
<dbReference type="EMBL" id="CM042882">
    <property type="protein sequence ID" value="KAI4381331.1"/>
    <property type="molecule type" value="Genomic_DNA"/>
</dbReference>
<protein>
    <submittedName>
        <fullName evidence="1">Uncharacterized protein</fullName>
    </submittedName>
</protein>
<organism evidence="1 2">
    <name type="scientific">Melastoma candidum</name>
    <dbReference type="NCBI Taxonomy" id="119954"/>
    <lineage>
        <taxon>Eukaryota</taxon>
        <taxon>Viridiplantae</taxon>
        <taxon>Streptophyta</taxon>
        <taxon>Embryophyta</taxon>
        <taxon>Tracheophyta</taxon>
        <taxon>Spermatophyta</taxon>
        <taxon>Magnoliopsida</taxon>
        <taxon>eudicotyledons</taxon>
        <taxon>Gunneridae</taxon>
        <taxon>Pentapetalae</taxon>
        <taxon>rosids</taxon>
        <taxon>malvids</taxon>
        <taxon>Myrtales</taxon>
        <taxon>Melastomataceae</taxon>
        <taxon>Melastomatoideae</taxon>
        <taxon>Melastomateae</taxon>
        <taxon>Melastoma</taxon>
    </lineage>
</organism>
<name>A0ACB9RQ97_9MYRT</name>
<evidence type="ECO:0000313" key="1">
    <source>
        <dbReference type="EMBL" id="KAI4381331.1"/>
    </source>
</evidence>
<gene>
    <name evidence="1" type="ORF">MLD38_007410</name>
</gene>